<evidence type="ECO:0000256" key="5">
    <source>
        <dbReference type="ARBA" id="ARBA00022692"/>
    </source>
</evidence>
<dbReference type="OrthoDB" id="5472127at2"/>
<dbReference type="Pfam" id="PF01925">
    <property type="entry name" value="TauE"/>
    <property type="match status" value="1"/>
</dbReference>
<dbReference type="InterPro" id="IPR052017">
    <property type="entry name" value="TSUP"/>
</dbReference>
<dbReference type="Proteomes" id="UP000305267">
    <property type="component" value="Unassembled WGS sequence"/>
</dbReference>
<comment type="subcellular location">
    <subcellularLocation>
        <location evidence="1 8">Cell membrane</location>
        <topology evidence="1 8">Multi-pass membrane protein</topology>
    </subcellularLocation>
</comment>
<organism evidence="9 10">
    <name type="scientific">Methylobacterium terricola</name>
    <dbReference type="NCBI Taxonomy" id="2583531"/>
    <lineage>
        <taxon>Bacteria</taxon>
        <taxon>Pseudomonadati</taxon>
        <taxon>Pseudomonadota</taxon>
        <taxon>Alphaproteobacteria</taxon>
        <taxon>Hyphomicrobiales</taxon>
        <taxon>Methylobacteriaceae</taxon>
        <taxon>Methylobacterium</taxon>
    </lineage>
</organism>
<evidence type="ECO:0000256" key="2">
    <source>
        <dbReference type="ARBA" id="ARBA00009142"/>
    </source>
</evidence>
<accession>A0A5C4L5Q4</accession>
<dbReference type="PANTHER" id="PTHR30269">
    <property type="entry name" value="TRANSMEMBRANE PROTEIN YFCA"/>
    <property type="match status" value="1"/>
</dbReference>
<dbReference type="PANTHER" id="PTHR30269:SF37">
    <property type="entry name" value="MEMBRANE TRANSPORTER PROTEIN"/>
    <property type="match status" value="1"/>
</dbReference>
<feature type="transmembrane region" description="Helical" evidence="8">
    <location>
        <begin position="186"/>
        <end position="204"/>
    </location>
</feature>
<dbReference type="InterPro" id="IPR002781">
    <property type="entry name" value="TM_pro_TauE-like"/>
</dbReference>
<evidence type="ECO:0000313" key="10">
    <source>
        <dbReference type="Proteomes" id="UP000305267"/>
    </source>
</evidence>
<keyword evidence="7 8" id="KW-0472">Membrane</keyword>
<keyword evidence="6 8" id="KW-1133">Transmembrane helix</keyword>
<proteinExistence type="inferred from homology"/>
<feature type="transmembrane region" description="Helical" evidence="8">
    <location>
        <begin position="161"/>
        <end position="180"/>
    </location>
</feature>
<comment type="caution">
    <text evidence="9">The sequence shown here is derived from an EMBL/GenBank/DDBJ whole genome shotgun (WGS) entry which is preliminary data.</text>
</comment>
<evidence type="ECO:0000256" key="3">
    <source>
        <dbReference type="ARBA" id="ARBA00022448"/>
    </source>
</evidence>
<dbReference type="GO" id="GO:0005886">
    <property type="term" value="C:plasma membrane"/>
    <property type="evidence" value="ECO:0007669"/>
    <property type="project" value="UniProtKB-SubCell"/>
</dbReference>
<evidence type="ECO:0000256" key="4">
    <source>
        <dbReference type="ARBA" id="ARBA00022475"/>
    </source>
</evidence>
<keyword evidence="4 8" id="KW-1003">Cell membrane</keyword>
<feature type="transmembrane region" description="Helical" evidence="8">
    <location>
        <begin position="42"/>
        <end position="60"/>
    </location>
</feature>
<dbReference type="EMBL" id="VDDA01000047">
    <property type="protein sequence ID" value="TNC06642.1"/>
    <property type="molecule type" value="Genomic_DNA"/>
</dbReference>
<protein>
    <recommendedName>
        <fullName evidence="8">Probable membrane transporter protein</fullName>
    </recommendedName>
</protein>
<feature type="transmembrane region" description="Helical" evidence="8">
    <location>
        <begin position="72"/>
        <end position="93"/>
    </location>
</feature>
<feature type="transmembrane region" description="Helical" evidence="8">
    <location>
        <begin position="7"/>
        <end position="36"/>
    </location>
</feature>
<evidence type="ECO:0000256" key="7">
    <source>
        <dbReference type="ARBA" id="ARBA00023136"/>
    </source>
</evidence>
<evidence type="ECO:0000256" key="6">
    <source>
        <dbReference type="ARBA" id="ARBA00022989"/>
    </source>
</evidence>
<evidence type="ECO:0000256" key="1">
    <source>
        <dbReference type="ARBA" id="ARBA00004651"/>
    </source>
</evidence>
<feature type="transmembrane region" description="Helical" evidence="8">
    <location>
        <begin position="99"/>
        <end position="119"/>
    </location>
</feature>
<sequence length="234" mass="23676">MTPTVFAALATAVAVGGFVQGTIGFGFALIVAPIAIALAPDLIPTTVLVLMIPLSLYVIARERGAIDLASAGWVTLGRVVGTFAGLAVLLLLSPERLRVLVGLSTLAAALASLLAPSFLPGRRACAVAGAVTGVTETATGIGGPPLALVFQHAPGPVLRTTVALCFLLGQALSVAILALVGRITTVQLWSAVLLALPLSGGAYLSRFAHGALDARTLRWAVLGFAIASGAWLVL</sequence>
<name>A0A5C4L5Q4_9HYPH</name>
<dbReference type="AlphaFoldDB" id="A0A5C4L5Q4"/>
<keyword evidence="10" id="KW-1185">Reference proteome</keyword>
<gene>
    <name evidence="9" type="ORF">FF100_34225</name>
</gene>
<keyword evidence="3" id="KW-0813">Transport</keyword>
<evidence type="ECO:0000256" key="8">
    <source>
        <dbReference type="RuleBase" id="RU363041"/>
    </source>
</evidence>
<dbReference type="RefSeq" id="WP_139040474.1">
    <property type="nucleotide sequence ID" value="NZ_VDDA01000047.1"/>
</dbReference>
<feature type="transmembrane region" description="Helical" evidence="8">
    <location>
        <begin position="216"/>
        <end position="233"/>
    </location>
</feature>
<keyword evidence="5 8" id="KW-0812">Transmembrane</keyword>
<comment type="similarity">
    <text evidence="2 8">Belongs to the 4-toluene sulfonate uptake permease (TSUP) (TC 2.A.102) family.</text>
</comment>
<evidence type="ECO:0000313" key="9">
    <source>
        <dbReference type="EMBL" id="TNC06642.1"/>
    </source>
</evidence>
<reference evidence="9 10" key="1">
    <citation type="submission" date="2019-06" db="EMBL/GenBank/DDBJ databases">
        <title>Genome of Methylobacterium sp. 17Sr1-39.</title>
        <authorList>
            <person name="Seo T."/>
        </authorList>
    </citation>
    <scope>NUCLEOTIDE SEQUENCE [LARGE SCALE GENOMIC DNA]</scope>
    <source>
        <strain evidence="9 10">17Sr1-39</strain>
    </source>
</reference>